<dbReference type="SUPFAM" id="SSF53927">
    <property type="entry name" value="Cytidine deaminase-like"/>
    <property type="match status" value="1"/>
</dbReference>
<gene>
    <name evidence="1" type="ORF">SAMN04488085_105275</name>
</gene>
<dbReference type="STRING" id="504800.SAMN04488085_105275"/>
<dbReference type="Gene3D" id="3.40.140.10">
    <property type="entry name" value="Cytidine Deaminase, domain 2"/>
    <property type="match status" value="1"/>
</dbReference>
<accession>A0A1I4E8K6</accession>
<evidence type="ECO:0008006" key="3">
    <source>
        <dbReference type="Google" id="ProtNLM"/>
    </source>
</evidence>
<dbReference type="Proteomes" id="UP000199152">
    <property type="component" value="Unassembled WGS sequence"/>
</dbReference>
<proteinExistence type="predicted"/>
<evidence type="ECO:0000313" key="1">
    <source>
        <dbReference type="EMBL" id="SFL01509.1"/>
    </source>
</evidence>
<dbReference type="InterPro" id="IPR016193">
    <property type="entry name" value="Cytidine_deaminase-like"/>
</dbReference>
<protein>
    <recommendedName>
        <fullName evidence="3">Cytidine deaminase</fullName>
    </recommendedName>
</protein>
<organism evidence="1 2">
    <name type="scientific">Geodermatophilus ruber</name>
    <dbReference type="NCBI Taxonomy" id="504800"/>
    <lineage>
        <taxon>Bacteria</taxon>
        <taxon>Bacillati</taxon>
        <taxon>Actinomycetota</taxon>
        <taxon>Actinomycetes</taxon>
        <taxon>Geodermatophilales</taxon>
        <taxon>Geodermatophilaceae</taxon>
        <taxon>Geodermatophilus</taxon>
    </lineage>
</organism>
<dbReference type="AlphaFoldDB" id="A0A1I4E8K6"/>
<dbReference type="EMBL" id="FOSW01000005">
    <property type="protein sequence ID" value="SFL01509.1"/>
    <property type="molecule type" value="Genomic_DNA"/>
</dbReference>
<dbReference type="GO" id="GO:0003824">
    <property type="term" value="F:catalytic activity"/>
    <property type="evidence" value="ECO:0007669"/>
    <property type="project" value="InterPro"/>
</dbReference>
<reference evidence="1 2" key="1">
    <citation type="submission" date="2016-10" db="EMBL/GenBank/DDBJ databases">
        <authorList>
            <person name="de Groot N.N."/>
        </authorList>
    </citation>
    <scope>NUCLEOTIDE SEQUENCE [LARGE SCALE GENOMIC DNA]</scope>
    <source>
        <strain evidence="1 2">DSM 45317</strain>
    </source>
</reference>
<sequence>MIGKDDSVPDLAAEDAKLVTLARSARGRTGAPEGAAVRDTDGRTYLAASVDLPSLQLSALQAAVAAAASSGVVGLEAAAIVSAADTVEAAGLAAVHDLTPSAPVFLAGPDGTVHVTA</sequence>
<keyword evidence="2" id="KW-1185">Reference proteome</keyword>
<dbReference type="InParanoid" id="A0A1I4E8K6"/>
<evidence type="ECO:0000313" key="2">
    <source>
        <dbReference type="Proteomes" id="UP000199152"/>
    </source>
</evidence>
<name>A0A1I4E8K6_9ACTN</name>